<sequence length="239" mass="27511">MNKYLEQLIELSRLDKEIDDFGPRIAKVEKMLKLSLDKERDLKLQAESFQADIADAKLKKAKNESHLAELSAKLKDITKKSALVKTAKEVKALQLEEEISKEQCDFANDEINRLDKIVDLKQANIAALQEKIAEAVKEAEEIKTSIDSQIKTIEEERKNVYQAKEELVLQMSQKILTFYQKIRKWAQNSTVVPVKKQACYGCFMRMNDKTYASVLKQDDIITCPHCGRILYKEIEEVKA</sequence>
<organism evidence="3 4">
    <name type="scientific">Sulfurospirillum diekertiae</name>
    <dbReference type="NCBI Taxonomy" id="1854492"/>
    <lineage>
        <taxon>Bacteria</taxon>
        <taxon>Pseudomonadati</taxon>
        <taxon>Campylobacterota</taxon>
        <taxon>Epsilonproteobacteria</taxon>
        <taxon>Campylobacterales</taxon>
        <taxon>Sulfurospirillaceae</taxon>
        <taxon>Sulfurospirillum</taxon>
    </lineage>
</organism>
<dbReference type="KEGG" id="suls:Sdiek1_2119"/>
<evidence type="ECO:0000256" key="1">
    <source>
        <dbReference type="SAM" id="Coils"/>
    </source>
</evidence>
<keyword evidence="4" id="KW-1185">Reference proteome</keyword>
<protein>
    <recommendedName>
        <fullName evidence="2">C4-type zinc ribbon domain-containing protein</fullName>
    </recommendedName>
</protein>
<dbReference type="Pfam" id="PF02591">
    <property type="entry name" value="Zn_ribbon_9"/>
    <property type="match status" value="1"/>
</dbReference>
<dbReference type="PANTHER" id="PTHR39082:SF1">
    <property type="entry name" value="SCAVENGER RECEPTOR CLASS A MEMBER 3"/>
    <property type="match status" value="1"/>
</dbReference>
<dbReference type="EMBL" id="CP021416">
    <property type="protein sequence ID" value="ARU49278.1"/>
    <property type="molecule type" value="Genomic_DNA"/>
</dbReference>
<feature type="coiled-coil region" evidence="1">
    <location>
        <begin position="111"/>
        <end position="170"/>
    </location>
</feature>
<evidence type="ECO:0000313" key="4">
    <source>
        <dbReference type="Proteomes" id="UP000196005"/>
    </source>
</evidence>
<dbReference type="Proteomes" id="UP000196005">
    <property type="component" value="Chromosome"/>
</dbReference>
<dbReference type="OrthoDB" id="9795058at2"/>
<name>A0A1Y0HMF6_9BACT</name>
<dbReference type="RefSeq" id="WP_087439058.1">
    <property type="nucleotide sequence ID" value="NZ_CP021416.1"/>
</dbReference>
<dbReference type="PANTHER" id="PTHR39082">
    <property type="entry name" value="PHOSPHOLIPASE C-BETA-2-RELATED"/>
    <property type="match status" value="1"/>
</dbReference>
<accession>A0A1Y0HMF6</accession>
<dbReference type="Gene3D" id="1.10.287.1490">
    <property type="match status" value="1"/>
</dbReference>
<dbReference type="InterPro" id="IPR003743">
    <property type="entry name" value="Zf-RING_7"/>
</dbReference>
<dbReference type="AlphaFoldDB" id="A0A1Y0HMF6"/>
<feature type="domain" description="C4-type zinc ribbon" evidence="2">
    <location>
        <begin position="198"/>
        <end position="230"/>
    </location>
</feature>
<dbReference type="InterPro" id="IPR052376">
    <property type="entry name" value="Oxidative_Scav/Glycosyltrans"/>
</dbReference>
<evidence type="ECO:0000313" key="3">
    <source>
        <dbReference type="EMBL" id="ARU49278.1"/>
    </source>
</evidence>
<keyword evidence="1" id="KW-0175">Coiled coil</keyword>
<gene>
    <name evidence="3" type="ORF">Sdiek1_2119</name>
</gene>
<evidence type="ECO:0000259" key="2">
    <source>
        <dbReference type="Pfam" id="PF02591"/>
    </source>
</evidence>
<proteinExistence type="predicted"/>
<reference evidence="4" key="1">
    <citation type="submission" date="2017-05" db="EMBL/GenBank/DDBJ databases">
        <title>Dechlorination kinetics govern the competition between two new strains of the genus Sulfurospirillum.</title>
        <authorList>
            <person name="Buttet G.F."/>
            <person name="Murray A.M."/>
            <person name="Goris T."/>
            <person name="Burion M."/>
            <person name="Lin B."/>
            <person name="Rolle M."/>
            <person name="Maillard J."/>
        </authorList>
    </citation>
    <scope>NUCLEOTIDE SEQUENCE [LARGE SCALE GENOMIC DNA]</scope>
    <source>
        <strain evidence="4">SL2-1</strain>
    </source>
</reference>